<evidence type="ECO:0000313" key="2">
    <source>
        <dbReference type="Proteomes" id="UP000676336"/>
    </source>
</evidence>
<feature type="non-terminal residue" evidence="1">
    <location>
        <position position="1"/>
    </location>
</feature>
<protein>
    <submittedName>
        <fullName evidence="1">Uncharacterized protein</fullName>
    </submittedName>
</protein>
<name>A0A8S3IFZ8_9BILA</name>
<accession>A0A8S3IFZ8</accession>
<comment type="caution">
    <text evidence="1">The sequence shown here is derived from an EMBL/GenBank/DDBJ whole genome shotgun (WGS) entry which is preliminary data.</text>
</comment>
<dbReference type="AlphaFoldDB" id="A0A8S3IFZ8"/>
<sequence length="81" mass="9649">NCERCEEFERHMNKFKWICCDTTVTTGSGVGGCKNGNMASMKIPQMDNIEMEAILIKRWEEECRRNQEYNERWLLLLENRS</sequence>
<gene>
    <name evidence="1" type="ORF">SMN809_LOCUS75268</name>
</gene>
<dbReference type="Proteomes" id="UP000676336">
    <property type="component" value="Unassembled WGS sequence"/>
</dbReference>
<evidence type="ECO:0000313" key="1">
    <source>
        <dbReference type="EMBL" id="CAF5200106.1"/>
    </source>
</evidence>
<proteinExistence type="predicted"/>
<reference evidence="1" key="1">
    <citation type="submission" date="2021-02" db="EMBL/GenBank/DDBJ databases">
        <authorList>
            <person name="Nowell W R."/>
        </authorList>
    </citation>
    <scope>NUCLEOTIDE SEQUENCE</scope>
</reference>
<dbReference type="EMBL" id="CAJOBI010332092">
    <property type="protein sequence ID" value="CAF5200106.1"/>
    <property type="molecule type" value="Genomic_DNA"/>
</dbReference>
<organism evidence="1 2">
    <name type="scientific">Rotaria magnacalcarata</name>
    <dbReference type="NCBI Taxonomy" id="392030"/>
    <lineage>
        <taxon>Eukaryota</taxon>
        <taxon>Metazoa</taxon>
        <taxon>Spiralia</taxon>
        <taxon>Gnathifera</taxon>
        <taxon>Rotifera</taxon>
        <taxon>Eurotatoria</taxon>
        <taxon>Bdelloidea</taxon>
        <taxon>Philodinida</taxon>
        <taxon>Philodinidae</taxon>
        <taxon>Rotaria</taxon>
    </lineage>
</organism>